<dbReference type="Proteomes" id="UP000758022">
    <property type="component" value="Unassembled WGS sequence"/>
</dbReference>
<organism evidence="1 2">
    <name type="scientific">Rhizobium laguerreae</name>
    <dbReference type="NCBI Taxonomy" id="1076926"/>
    <lineage>
        <taxon>Bacteria</taxon>
        <taxon>Pseudomonadati</taxon>
        <taxon>Pseudomonadota</taxon>
        <taxon>Alphaproteobacteria</taxon>
        <taxon>Hyphomicrobiales</taxon>
        <taxon>Rhizobiaceae</taxon>
        <taxon>Rhizobium/Agrobacterium group</taxon>
        <taxon>Rhizobium</taxon>
    </lineage>
</organism>
<evidence type="ECO:0000313" key="2">
    <source>
        <dbReference type="Proteomes" id="UP000758022"/>
    </source>
</evidence>
<name>A0AB35FMA8_9HYPH</name>
<proteinExistence type="predicted"/>
<dbReference type="AlphaFoldDB" id="A0AB35FMA8"/>
<sequence length="92" mass="10603">MRNDEAIFPWTKLDEFGQAFRSGYVIRIEERGQWKTWGDMVFPTEESANVTAARCVNRVCDIVPAREIVHRAGKPGRDFCFARKIIVDEARA</sequence>
<comment type="caution">
    <text evidence="1">The sequence shown here is derived from an EMBL/GenBank/DDBJ whole genome shotgun (WGS) entry which is preliminary data.</text>
</comment>
<dbReference type="RefSeq" id="WP_168575341.1">
    <property type="nucleotide sequence ID" value="NZ_JAAXQQ010000011.1"/>
</dbReference>
<accession>A0AB35FMA8</accession>
<protein>
    <submittedName>
        <fullName evidence="1">Uncharacterized protein</fullName>
    </submittedName>
</protein>
<dbReference type="EMBL" id="JAAXQQ010000011">
    <property type="protein sequence ID" value="MBY3067447.1"/>
    <property type="molecule type" value="Genomic_DNA"/>
</dbReference>
<gene>
    <name evidence="1" type="ORF">HFO74_29190</name>
</gene>
<evidence type="ECO:0000313" key="1">
    <source>
        <dbReference type="EMBL" id="MBY3067447.1"/>
    </source>
</evidence>
<reference evidence="1" key="1">
    <citation type="submission" date="2020-04" db="EMBL/GenBank/DDBJ databases">
        <title>Global-level population genomics supports evidence of horizontal gene transfer on evolution of Rhizobia in Lentils.</title>
        <authorList>
            <person name="Gai Y."/>
            <person name="Cook D."/>
            <person name="Riely B."/>
        </authorList>
    </citation>
    <scope>NUCLEOTIDE SEQUENCE</scope>
    <source>
        <strain evidence="1">TLR9</strain>
    </source>
</reference>